<dbReference type="OrthoDB" id="1357022at2759"/>
<feature type="domain" description="CARD" evidence="10">
    <location>
        <begin position="1"/>
        <end position="90"/>
    </location>
</feature>
<dbReference type="SUPFAM" id="SSF47986">
    <property type="entry name" value="DEATH domain"/>
    <property type="match status" value="1"/>
</dbReference>
<dbReference type="InterPro" id="IPR001611">
    <property type="entry name" value="Leu-rich_rpt"/>
</dbReference>
<dbReference type="EMBL" id="OV696696">
    <property type="protein sequence ID" value="CAH1240710.1"/>
    <property type="molecule type" value="Genomic_DNA"/>
</dbReference>
<evidence type="ECO:0000256" key="5">
    <source>
        <dbReference type="ARBA" id="ARBA00022859"/>
    </source>
</evidence>
<reference evidence="11" key="1">
    <citation type="submission" date="2022-01" db="EMBL/GenBank/DDBJ databases">
        <authorList>
            <person name="Braso-Vives M."/>
        </authorList>
    </citation>
    <scope>NUCLEOTIDE SEQUENCE</scope>
</reference>
<evidence type="ECO:0000313" key="12">
    <source>
        <dbReference type="Proteomes" id="UP000838412"/>
    </source>
</evidence>
<keyword evidence="4" id="KW-0399">Innate immunity</keyword>
<dbReference type="Proteomes" id="UP000838412">
    <property type="component" value="Chromosome 11"/>
</dbReference>
<dbReference type="PROSITE" id="PS50104">
    <property type="entry name" value="TIR"/>
    <property type="match status" value="1"/>
</dbReference>
<name>A0A8J9VJQ4_BRALA</name>
<dbReference type="SMART" id="SM00114">
    <property type="entry name" value="CARD"/>
    <property type="match status" value="1"/>
</dbReference>
<dbReference type="PANTHER" id="PTHR24107:SF2">
    <property type="entry name" value="NLR FAMILY CARD DOMAIN CONTAINING 3"/>
    <property type="match status" value="1"/>
</dbReference>
<dbReference type="InterPro" id="IPR011029">
    <property type="entry name" value="DEATH-like_dom_sf"/>
</dbReference>
<evidence type="ECO:0000313" key="11">
    <source>
        <dbReference type="EMBL" id="CAH1240710.1"/>
    </source>
</evidence>
<gene>
    <name evidence="11" type="primary">NLRC3</name>
    <name evidence="11" type="ORF">BLAG_LOCUS4557</name>
</gene>
<accession>A0A8J9VJQ4</accession>
<dbReference type="PROSITE" id="PS50209">
    <property type="entry name" value="CARD"/>
    <property type="match status" value="1"/>
</dbReference>
<evidence type="ECO:0000259" key="9">
    <source>
        <dbReference type="PROSITE" id="PS50104"/>
    </source>
</evidence>
<evidence type="ECO:0000256" key="7">
    <source>
        <dbReference type="ARBA" id="ARBA00023212"/>
    </source>
</evidence>
<dbReference type="PANTHER" id="PTHR24107">
    <property type="entry name" value="YNEIN REGULATORY COMPLEX SUBUNIT 5"/>
    <property type="match status" value="1"/>
</dbReference>
<evidence type="ECO:0000256" key="6">
    <source>
        <dbReference type="ARBA" id="ARBA00023198"/>
    </source>
</evidence>
<feature type="region of interest" description="Disordered" evidence="8">
    <location>
        <begin position="1184"/>
        <end position="1240"/>
    </location>
</feature>
<evidence type="ECO:0000259" key="10">
    <source>
        <dbReference type="PROSITE" id="PS50209"/>
    </source>
</evidence>
<organism evidence="11 12">
    <name type="scientific">Branchiostoma lanceolatum</name>
    <name type="common">Common lancelet</name>
    <name type="synonym">Amphioxus lanceolatum</name>
    <dbReference type="NCBI Taxonomy" id="7740"/>
    <lineage>
        <taxon>Eukaryota</taxon>
        <taxon>Metazoa</taxon>
        <taxon>Chordata</taxon>
        <taxon>Cephalochordata</taxon>
        <taxon>Leptocardii</taxon>
        <taxon>Amphioxiformes</taxon>
        <taxon>Branchiostomatidae</taxon>
        <taxon>Branchiostoma</taxon>
    </lineage>
</organism>
<keyword evidence="12" id="KW-1185">Reference proteome</keyword>
<comment type="similarity">
    <text evidence="2">Belongs to the Toll-like receptor family.</text>
</comment>
<dbReference type="InterPro" id="IPR035897">
    <property type="entry name" value="Toll_tir_struct_dom_sf"/>
</dbReference>
<dbReference type="GO" id="GO:0005856">
    <property type="term" value="C:cytoskeleton"/>
    <property type="evidence" value="ECO:0007669"/>
    <property type="project" value="UniProtKB-SubCell"/>
</dbReference>
<keyword evidence="3" id="KW-0963">Cytoplasm</keyword>
<evidence type="ECO:0000256" key="8">
    <source>
        <dbReference type="SAM" id="MobiDB-lite"/>
    </source>
</evidence>
<feature type="domain" description="TIR" evidence="9">
    <location>
        <begin position="96"/>
        <end position="218"/>
    </location>
</feature>
<dbReference type="InterPro" id="IPR052410">
    <property type="entry name" value="DRC5"/>
</dbReference>
<sequence>MEERHKALLRDKRLEITSDLRFRDIRRRLLDSGILNGENLDEIENQQTREDQAKALLDTLPTKGPNAFSVFREALKDRYPHLARILNDEGQHGPPGEPRVFIIHAGEDKESFVRPLVTKLTQQGLAEKDIFFDDVSIKPGEVIRDRIISTLTSQSLELAVVVVSTSFLNKPYWPKLEYETCLKNNKHIFPIWVDTNEDNFKAFSELVGKYSPTLKQMSGRRVHRDHVIDELTSIAAEVVERLSTLGGITPEPTAMQALMYVRPSGVASNDSASSDEEIGIREKHWPTTGEDEEQIVENKLKEEKTRELEVLYKWGKMQLDLLKDAESLLSREETEKQTRELLLQIRQYGFDIMKVKKGCAIIHMVPNDVTNLDRFWTDYKSGQLSNDLTERLISSEMQAVVGQDLSMRVIILEEQYLEWKHYLEVTDTPQTVRELQGLKFSPTHALGALSVNADNWEDFVECCLPGGTEQVKLLLDSAWRDPVVELVTLIPFFWPHIVTYWLEMNHTFPKTLTELLQYSLRKHFASQTGNVSVSEQESPSLSETITESLITLGPKGLDSIVQSNCREIDLNADERKSLDPAVFGLLKLTETKRYTFVNTFLHDFCVALYTKDTLDRATDTAVFQQLIQNAGRMPLVCFFTSGLLGDRAGDFLSALAKDGVFDSPFQKVETCLIALAETSHVQSLYQCIESVFDGSVLDVSSESVLSLLFSSAAITFINQSHVVQSVRLCDRSKLKEQESKILRELEVEPDVESVRLFSNLLSDVSDRNFILLLLQCIPLLSAVKKAGSKSKGQITCKTPLKIHVNMHTGTLNSIQMFQLTQAIKHLFALTYLNLHCNYVEDDRYLVGHISPSTKYCSTAKLTTSPVMMLMSSLPRLASLQELEFFKCSFLSATEVNAMCDGIKGSWQLIKLYINVLQDKWHDTMGVAIGKVFLKLPNLLDLQIGNDYNESETALVHAVKNLGALKKLQKLKLLAEMSNIETKKTLARSLQHLECLKHLDLAGNKLLDDGCIVITEAFYNMSSIEELQLRYNYISVSGAKSFIAHVGYLTCLKHINLGYNKLSDDGCIVIAEGFHNMRSLVRLDLSSNSISDRGGSVLMGKITILQTTRWLDLHGNMMTDAVAQLVVDVVNRIERLGHVNLSSNRFSSEGVKILQQCRRIDSSGQDTHVEHVQFNLPKDYTMKRTRQVRGKTTSTSLSSLSPSKSLEIKSGYEMSHSSDIDPTEVGSVQEEAELVESIDRE</sequence>
<dbReference type="CDD" id="cd01671">
    <property type="entry name" value="CARD"/>
    <property type="match status" value="1"/>
</dbReference>
<dbReference type="Pfam" id="PF13676">
    <property type="entry name" value="TIR_2"/>
    <property type="match status" value="1"/>
</dbReference>
<dbReference type="GO" id="GO:0045087">
    <property type="term" value="P:innate immune response"/>
    <property type="evidence" value="ECO:0007669"/>
    <property type="project" value="UniProtKB-KW"/>
</dbReference>
<dbReference type="GO" id="GO:0042981">
    <property type="term" value="P:regulation of apoptotic process"/>
    <property type="evidence" value="ECO:0007669"/>
    <property type="project" value="InterPro"/>
</dbReference>
<dbReference type="Pfam" id="PF13516">
    <property type="entry name" value="LRR_6"/>
    <property type="match status" value="3"/>
</dbReference>
<dbReference type="AlphaFoldDB" id="A0A8J9VJQ4"/>
<dbReference type="SUPFAM" id="SSF52200">
    <property type="entry name" value="Toll/Interleukin receptor TIR domain"/>
    <property type="match status" value="1"/>
</dbReference>
<evidence type="ECO:0000256" key="1">
    <source>
        <dbReference type="ARBA" id="ARBA00004245"/>
    </source>
</evidence>
<dbReference type="SMART" id="SM00368">
    <property type="entry name" value="LRR_RI"/>
    <property type="match status" value="4"/>
</dbReference>
<comment type="subcellular location">
    <subcellularLocation>
        <location evidence="1">Cytoplasm</location>
        <location evidence="1">Cytoskeleton</location>
    </subcellularLocation>
</comment>
<dbReference type="SUPFAM" id="SSF52047">
    <property type="entry name" value="RNI-like"/>
    <property type="match status" value="1"/>
</dbReference>
<evidence type="ECO:0000256" key="4">
    <source>
        <dbReference type="ARBA" id="ARBA00022588"/>
    </source>
</evidence>
<feature type="compositionally biased region" description="Low complexity" evidence="8">
    <location>
        <begin position="1190"/>
        <end position="1208"/>
    </location>
</feature>
<dbReference type="Gene3D" id="3.80.10.10">
    <property type="entry name" value="Ribonuclease Inhibitor"/>
    <property type="match status" value="2"/>
</dbReference>
<dbReference type="Pfam" id="PF00619">
    <property type="entry name" value="CARD"/>
    <property type="match status" value="1"/>
</dbReference>
<evidence type="ECO:0000256" key="3">
    <source>
        <dbReference type="ARBA" id="ARBA00022490"/>
    </source>
</evidence>
<dbReference type="InterPro" id="IPR000157">
    <property type="entry name" value="TIR_dom"/>
</dbReference>
<evidence type="ECO:0000256" key="2">
    <source>
        <dbReference type="ARBA" id="ARBA00009634"/>
    </source>
</evidence>
<keyword evidence="5" id="KW-0391">Immunity</keyword>
<dbReference type="GO" id="GO:0007165">
    <property type="term" value="P:signal transduction"/>
    <property type="evidence" value="ECO:0007669"/>
    <property type="project" value="InterPro"/>
</dbReference>
<protein>
    <submittedName>
        <fullName evidence="11">NLRC3 protein</fullName>
    </submittedName>
</protein>
<dbReference type="Gene3D" id="1.10.533.10">
    <property type="entry name" value="Death Domain, Fas"/>
    <property type="match status" value="1"/>
</dbReference>
<keyword evidence="6" id="KW-0395">Inflammatory response</keyword>
<feature type="compositionally biased region" description="Acidic residues" evidence="8">
    <location>
        <begin position="1229"/>
        <end position="1240"/>
    </location>
</feature>
<proteinExistence type="inferred from homology"/>
<dbReference type="Gene3D" id="3.40.50.10140">
    <property type="entry name" value="Toll/interleukin-1 receptor homology (TIR) domain"/>
    <property type="match status" value="1"/>
</dbReference>
<dbReference type="InterPro" id="IPR032675">
    <property type="entry name" value="LRR_dom_sf"/>
</dbReference>
<dbReference type="InterPro" id="IPR001315">
    <property type="entry name" value="CARD"/>
</dbReference>
<keyword evidence="7" id="KW-0206">Cytoskeleton</keyword>